<proteinExistence type="predicted"/>
<reference evidence="3" key="1">
    <citation type="submission" date="2016-10" db="EMBL/GenBank/DDBJ databases">
        <authorList>
            <person name="Varghese N."/>
            <person name="Submissions S."/>
        </authorList>
    </citation>
    <scope>NUCLEOTIDE SEQUENCE [LARGE SCALE GENOMIC DNA]</scope>
    <source>
        <strain evidence="3">CGMCC 1.9127</strain>
    </source>
</reference>
<feature type="compositionally biased region" description="Basic and acidic residues" evidence="1">
    <location>
        <begin position="142"/>
        <end position="161"/>
    </location>
</feature>
<organism evidence="2 3">
    <name type="scientific">Colwellia chukchiensis</name>
    <dbReference type="NCBI Taxonomy" id="641665"/>
    <lineage>
        <taxon>Bacteria</taxon>
        <taxon>Pseudomonadati</taxon>
        <taxon>Pseudomonadota</taxon>
        <taxon>Gammaproteobacteria</taxon>
        <taxon>Alteromonadales</taxon>
        <taxon>Colwelliaceae</taxon>
        <taxon>Colwellia</taxon>
    </lineage>
</organism>
<gene>
    <name evidence="2" type="ORF">SAMN05216262_11136</name>
</gene>
<dbReference type="InterPro" id="IPR036361">
    <property type="entry name" value="SAP_dom_sf"/>
</dbReference>
<evidence type="ECO:0000313" key="3">
    <source>
        <dbReference type="Proteomes" id="UP000199297"/>
    </source>
</evidence>
<sequence length="168" mass="19343">MNQQDIQLNNPLHGLKLETLLSEVVSHYGFDILAEYTRIKCFKNNPSMASSLKFLRKTQWARETLERFYLYTFKNLPEPSEDEFEIPPRQRIIPLHVSAKEPKVLLKGQAMIPVTKASFKETHRTDNRTKKSAYGSANKGKKSAERAKPSENKAQKNHDNDPYANAPR</sequence>
<keyword evidence="3" id="KW-1185">Reference proteome</keyword>
<dbReference type="Gene3D" id="1.10.720.30">
    <property type="entry name" value="SAP domain"/>
    <property type="match status" value="1"/>
</dbReference>
<protein>
    <submittedName>
        <fullName evidence="2">Uncharacterized conserved protein, DUF2132 family</fullName>
    </submittedName>
</protein>
<dbReference type="InterPro" id="IPR018668">
    <property type="entry name" value="DNA-binding_VF530-like"/>
</dbReference>
<dbReference type="Pfam" id="PF09905">
    <property type="entry name" value="VF530"/>
    <property type="match status" value="1"/>
</dbReference>
<evidence type="ECO:0000256" key="1">
    <source>
        <dbReference type="SAM" id="MobiDB-lite"/>
    </source>
</evidence>
<dbReference type="GO" id="GO:0003677">
    <property type="term" value="F:DNA binding"/>
    <property type="evidence" value="ECO:0007669"/>
    <property type="project" value="InterPro"/>
</dbReference>
<feature type="region of interest" description="Disordered" evidence="1">
    <location>
        <begin position="117"/>
        <end position="168"/>
    </location>
</feature>
<feature type="compositionally biased region" description="Basic and acidic residues" evidence="1">
    <location>
        <begin position="118"/>
        <end position="129"/>
    </location>
</feature>
<dbReference type="AlphaFoldDB" id="A0A1H7QAT2"/>
<name>A0A1H7QAT2_9GAMM</name>
<dbReference type="Proteomes" id="UP000199297">
    <property type="component" value="Unassembled WGS sequence"/>
</dbReference>
<dbReference type="RefSeq" id="WP_085285299.1">
    <property type="nucleotide sequence ID" value="NZ_FOBI01000011.1"/>
</dbReference>
<dbReference type="EMBL" id="FOBI01000011">
    <property type="protein sequence ID" value="SEL44939.1"/>
    <property type="molecule type" value="Genomic_DNA"/>
</dbReference>
<accession>A0A1H7QAT2</accession>
<dbReference type="OrthoDB" id="9806870at2"/>
<evidence type="ECO:0000313" key="2">
    <source>
        <dbReference type="EMBL" id="SEL44939.1"/>
    </source>
</evidence>